<feature type="chain" id="PRO_5046195154" evidence="1">
    <location>
        <begin position="23"/>
        <end position="611"/>
    </location>
</feature>
<organism evidence="3 4">
    <name type="scientific">Gilvimarinus algae</name>
    <dbReference type="NCBI Taxonomy" id="3058037"/>
    <lineage>
        <taxon>Bacteria</taxon>
        <taxon>Pseudomonadati</taxon>
        <taxon>Pseudomonadota</taxon>
        <taxon>Gammaproteobacteria</taxon>
        <taxon>Cellvibrionales</taxon>
        <taxon>Cellvibrionaceae</taxon>
        <taxon>Gilvimarinus</taxon>
    </lineage>
</organism>
<dbReference type="RefSeq" id="WP_302714177.1">
    <property type="nucleotide sequence ID" value="NZ_JAULRT010000060.1"/>
</dbReference>
<evidence type="ECO:0000313" key="3">
    <source>
        <dbReference type="EMBL" id="MDO3383409.1"/>
    </source>
</evidence>
<dbReference type="Gene3D" id="2.30.180.10">
    <property type="entry name" value="FAS1 domain"/>
    <property type="match status" value="4"/>
</dbReference>
<feature type="domain" description="FAS1" evidence="2">
    <location>
        <begin position="181"/>
        <end position="315"/>
    </location>
</feature>
<comment type="caution">
    <text evidence="3">The sequence shown here is derived from an EMBL/GenBank/DDBJ whole genome shotgun (WGS) entry which is preliminary data.</text>
</comment>
<dbReference type="SMART" id="SM00554">
    <property type="entry name" value="FAS1"/>
    <property type="match status" value="4"/>
</dbReference>
<dbReference type="PROSITE" id="PS51257">
    <property type="entry name" value="PROKAR_LIPOPROTEIN"/>
    <property type="match status" value="1"/>
</dbReference>
<feature type="domain" description="FAS1" evidence="2">
    <location>
        <begin position="472"/>
        <end position="606"/>
    </location>
</feature>
<feature type="signal peptide" evidence="1">
    <location>
        <begin position="1"/>
        <end position="22"/>
    </location>
</feature>
<feature type="domain" description="FAS1" evidence="2">
    <location>
        <begin position="37"/>
        <end position="171"/>
    </location>
</feature>
<name>A0ABT8TIU9_9GAMM</name>
<keyword evidence="1" id="KW-0732">Signal</keyword>
<dbReference type="PANTHER" id="PTHR10900">
    <property type="entry name" value="PERIOSTIN-RELATED"/>
    <property type="match status" value="1"/>
</dbReference>
<dbReference type="InterPro" id="IPR036378">
    <property type="entry name" value="FAS1_dom_sf"/>
</dbReference>
<sequence length="611" mass="63541">MNKSTLRYLLIVALTFGLVACGSDDDDNHNPPPPPEAETIVDVAVANGNFTTLVAALEATGLDETLDDENATFTVFAPTDDAFALLGQDTIDGLLADTDTLSNILLYHVIADAEVDAEAAVASAGTTVEMANGQRVGLSLEGESLLVNLSMVTMTDIETDNGIIHVIDAVLMPPAERGEPSMNIVETAVDNGNFTTLVAALQAADLDTTLANEAETFTVFAPTDDAFAMVGEENINALLNDQQALQAVLLQHVISGAEVTSVDAYAANGTAVETASGAEVMVDIVDRMLTVGGAEVVMSDIYTTNGVIHVIDTVIVGDVELPAPPKSIVDVAMEAGSFDTLVAALQATGLDTVLADLDSEFTVFAPTDDAFATLGQDTIDALLADTDTLSDILLYHVIVGGEVLADAAITVAGSDMPKITMGNDDMAALSLNNDNLYINTATVAQPNVMADNGVIHVIDQVIMPPAEMGMPDSNIVETAVAAGNFTTLVSALQAANLDGVLADESETFTVFAPTDAAFDKIDSATLDALIMDVPALTNVLLQHVIQGAAVDSVTAFTLNGTSVNTAADEDVTIEVVDGMLQVQGSNITTFDIYTNNGVIHVIDTVITETLE</sequence>
<protein>
    <submittedName>
        <fullName evidence="3">Fasciclin domain-containing protein</fullName>
    </submittedName>
</protein>
<dbReference type="InterPro" id="IPR050904">
    <property type="entry name" value="Adhesion/Biosynth-related"/>
</dbReference>
<dbReference type="PROSITE" id="PS50213">
    <property type="entry name" value="FAS1"/>
    <property type="match status" value="4"/>
</dbReference>
<gene>
    <name evidence="3" type="ORF">QWI16_14600</name>
</gene>
<dbReference type="EMBL" id="JAULRT010000060">
    <property type="protein sequence ID" value="MDO3383409.1"/>
    <property type="molecule type" value="Genomic_DNA"/>
</dbReference>
<dbReference type="SUPFAM" id="SSF82153">
    <property type="entry name" value="FAS1 domain"/>
    <property type="match status" value="4"/>
</dbReference>
<evidence type="ECO:0000259" key="2">
    <source>
        <dbReference type="PROSITE" id="PS50213"/>
    </source>
</evidence>
<proteinExistence type="predicted"/>
<evidence type="ECO:0000313" key="4">
    <source>
        <dbReference type="Proteomes" id="UP001168380"/>
    </source>
</evidence>
<keyword evidence="4" id="KW-1185">Reference proteome</keyword>
<dbReference type="Proteomes" id="UP001168380">
    <property type="component" value="Unassembled WGS sequence"/>
</dbReference>
<feature type="domain" description="FAS1" evidence="2">
    <location>
        <begin position="325"/>
        <end position="462"/>
    </location>
</feature>
<dbReference type="InterPro" id="IPR000782">
    <property type="entry name" value="FAS1_domain"/>
</dbReference>
<reference evidence="3" key="1">
    <citation type="submission" date="2023-07" db="EMBL/GenBank/DDBJ databases">
        <title>Gilvimarinus algae sp. nov., isolated from the surface of Kelp.</title>
        <authorList>
            <person name="Sun Y.Y."/>
            <person name="Gong Y."/>
            <person name="Du Z.J."/>
        </authorList>
    </citation>
    <scope>NUCLEOTIDE SEQUENCE</scope>
    <source>
        <strain evidence="3">SDUM040014</strain>
    </source>
</reference>
<evidence type="ECO:0000256" key="1">
    <source>
        <dbReference type="SAM" id="SignalP"/>
    </source>
</evidence>
<accession>A0ABT8TIU9</accession>
<dbReference type="Pfam" id="PF02469">
    <property type="entry name" value="Fasciclin"/>
    <property type="match status" value="4"/>
</dbReference>
<dbReference type="PANTHER" id="PTHR10900:SF77">
    <property type="entry name" value="FI19380P1"/>
    <property type="match status" value="1"/>
</dbReference>